<feature type="domain" description="Protein kinase" evidence="15">
    <location>
        <begin position="360"/>
        <end position="623"/>
    </location>
</feature>
<evidence type="ECO:0000313" key="17">
    <source>
        <dbReference type="WBParaSite" id="PSAMB.scaffold1737size28260.g14587.t1"/>
    </source>
</evidence>
<dbReference type="Gene3D" id="1.10.510.10">
    <property type="entry name" value="Transferase(Phosphotransferase) domain 1"/>
    <property type="match status" value="1"/>
</dbReference>
<evidence type="ECO:0000256" key="2">
    <source>
        <dbReference type="ARBA" id="ARBA00006529"/>
    </source>
</evidence>
<feature type="repeat" description="TPR" evidence="12">
    <location>
        <begin position="69"/>
        <end position="102"/>
    </location>
</feature>
<dbReference type="InterPro" id="IPR019734">
    <property type="entry name" value="TPR_rpt"/>
</dbReference>
<evidence type="ECO:0000256" key="3">
    <source>
        <dbReference type="ARBA" id="ARBA00012406"/>
    </source>
</evidence>
<feature type="region of interest" description="Disordered" evidence="14">
    <location>
        <begin position="1032"/>
        <end position="1054"/>
    </location>
</feature>
<dbReference type="InterPro" id="IPR046873">
    <property type="entry name" value="HisK-N-like"/>
</dbReference>
<dbReference type="PROSITE" id="PS50005">
    <property type="entry name" value="TPR"/>
    <property type="match status" value="1"/>
</dbReference>
<evidence type="ECO:0000256" key="13">
    <source>
        <dbReference type="PROSITE-ProRule" id="PRU10141"/>
    </source>
</evidence>
<dbReference type="SUPFAM" id="SSF47769">
    <property type="entry name" value="SAM/Pointed domain"/>
    <property type="match status" value="1"/>
</dbReference>
<feature type="region of interest" description="Disordered" evidence="14">
    <location>
        <begin position="907"/>
        <end position="945"/>
    </location>
</feature>
<keyword evidence="6 13" id="KW-0547">Nucleotide-binding</keyword>
<dbReference type="EC" id="2.7.11.25" evidence="3"/>
<dbReference type="AlphaFoldDB" id="A0A914VB16"/>
<dbReference type="InterPro" id="IPR013761">
    <property type="entry name" value="SAM/pointed_sf"/>
</dbReference>
<dbReference type="InterPro" id="IPR043969">
    <property type="entry name" value="MAP3K_PH"/>
</dbReference>
<comment type="similarity">
    <text evidence="2">Belongs to the protein kinase superfamily. STE Ser/Thr protein kinase family. MAP kinase kinase kinase subfamily.</text>
</comment>
<proteinExistence type="inferred from homology"/>
<keyword evidence="9" id="KW-0460">Magnesium</keyword>
<evidence type="ECO:0000256" key="10">
    <source>
        <dbReference type="ARBA" id="ARBA00047559"/>
    </source>
</evidence>
<dbReference type="Pfam" id="PF20302">
    <property type="entry name" value="HisK-N-like"/>
    <property type="match status" value="1"/>
</dbReference>
<comment type="catalytic activity">
    <reaction evidence="10">
        <text>L-threonyl-[protein] + ATP = O-phospho-L-threonyl-[protein] + ADP + H(+)</text>
        <dbReference type="Rhea" id="RHEA:46608"/>
        <dbReference type="Rhea" id="RHEA-COMP:11060"/>
        <dbReference type="Rhea" id="RHEA-COMP:11605"/>
        <dbReference type="ChEBI" id="CHEBI:15378"/>
        <dbReference type="ChEBI" id="CHEBI:30013"/>
        <dbReference type="ChEBI" id="CHEBI:30616"/>
        <dbReference type="ChEBI" id="CHEBI:61977"/>
        <dbReference type="ChEBI" id="CHEBI:456216"/>
        <dbReference type="EC" id="2.7.11.25"/>
    </reaction>
</comment>
<keyword evidence="7" id="KW-0418">Kinase</keyword>
<evidence type="ECO:0000256" key="11">
    <source>
        <dbReference type="ARBA" id="ARBA00048329"/>
    </source>
</evidence>
<dbReference type="InterPro" id="IPR025136">
    <property type="entry name" value="MAP3K_TRAF-bd"/>
</dbReference>
<dbReference type="GO" id="GO:0005524">
    <property type="term" value="F:ATP binding"/>
    <property type="evidence" value="ECO:0007669"/>
    <property type="project" value="UniProtKB-UniRule"/>
</dbReference>
<reference evidence="17" key="1">
    <citation type="submission" date="2022-11" db="UniProtKB">
        <authorList>
            <consortium name="WormBaseParasite"/>
        </authorList>
    </citation>
    <scope>IDENTIFICATION</scope>
</reference>
<dbReference type="CDD" id="cd06624">
    <property type="entry name" value="STKc_ASK"/>
    <property type="match status" value="1"/>
</dbReference>
<keyword evidence="8 13" id="KW-0067">ATP-binding</keyword>
<organism evidence="16 17">
    <name type="scientific">Plectus sambesii</name>
    <dbReference type="NCBI Taxonomy" id="2011161"/>
    <lineage>
        <taxon>Eukaryota</taxon>
        <taxon>Metazoa</taxon>
        <taxon>Ecdysozoa</taxon>
        <taxon>Nematoda</taxon>
        <taxon>Chromadorea</taxon>
        <taxon>Plectida</taxon>
        <taxon>Plectina</taxon>
        <taxon>Plectoidea</taxon>
        <taxon>Plectidae</taxon>
        <taxon>Plectus</taxon>
    </lineage>
</organism>
<keyword evidence="5" id="KW-0808">Transferase</keyword>
<dbReference type="Pfam" id="PF13281">
    <property type="entry name" value="MAP3K_TRAF_bd"/>
    <property type="match status" value="1"/>
</dbReference>
<comment type="cofactor">
    <cofactor evidence="1">
        <name>Mg(2+)</name>
        <dbReference type="ChEBI" id="CHEBI:18420"/>
    </cofactor>
</comment>
<dbReference type="Pfam" id="PF19039">
    <property type="entry name" value="ASK_PH"/>
    <property type="match status" value="1"/>
</dbReference>
<dbReference type="PROSITE" id="PS00108">
    <property type="entry name" value="PROTEIN_KINASE_ST"/>
    <property type="match status" value="1"/>
</dbReference>
<comment type="catalytic activity">
    <reaction evidence="11">
        <text>L-seryl-[protein] + ATP = O-phospho-L-seryl-[protein] + ADP + H(+)</text>
        <dbReference type="Rhea" id="RHEA:17989"/>
        <dbReference type="Rhea" id="RHEA-COMP:9863"/>
        <dbReference type="Rhea" id="RHEA-COMP:11604"/>
        <dbReference type="ChEBI" id="CHEBI:15378"/>
        <dbReference type="ChEBI" id="CHEBI:29999"/>
        <dbReference type="ChEBI" id="CHEBI:30616"/>
        <dbReference type="ChEBI" id="CHEBI:83421"/>
        <dbReference type="ChEBI" id="CHEBI:456216"/>
        <dbReference type="EC" id="2.7.11.25"/>
    </reaction>
</comment>
<keyword evidence="12" id="KW-0802">TPR repeat</keyword>
<dbReference type="FunFam" id="1.10.510.10:FF:000054">
    <property type="entry name" value="Mitogen-activated protein kinase kinase kinase 5"/>
    <property type="match status" value="1"/>
</dbReference>
<accession>A0A914VB16</accession>
<evidence type="ECO:0000256" key="12">
    <source>
        <dbReference type="PROSITE-ProRule" id="PRU00339"/>
    </source>
</evidence>
<evidence type="ECO:0000256" key="6">
    <source>
        <dbReference type="ARBA" id="ARBA00022741"/>
    </source>
</evidence>
<feature type="binding site" evidence="13">
    <location>
        <position position="389"/>
    </location>
    <ligand>
        <name>ATP</name>
        <dbReference type="ChEBI" id="CHEBI:30616"/>
    </ligand>
</feature>
<dbReference type="SUPFAM" id="SSF56112">
    <property type="entry name" value="Protein kinase-like (PK-like)"/>
    <property type="match status" value="1"/>
</dbReference>
<dbReference type="PROSITE" id="PS50011">
    <property type="entry name" value="PROTEIN_KINASE_DOM"/>
    <property type="match status" value="1"/>
</dbReference>
<dbReference type="Pfam" id="PF00069">
    <property type="entry name" value="Pkinase"/>
    <property type="match status" value="1"/>
</dbReference>
<protein>
    <recommendedName>
        <fullName evidence="3">mitogen-activated protein kinase kinase kinase</fullName>
        <ecNumber evidence="3">2.7.11.25</ecNumber>
    </recommendedName>
</protein>
<feature type="compositionally biased region" description="Polar residues" evidence="14">
    <location>
        <begin position="927"/>
        <end position="941"/>
    </location>
</feature>
<evidence type="ECO:0000256" key="14">
    <source>
        <dbReference type="SAM" id="MobiDB-lite"/>
    </source>
</evidence>
<dbReference type="Gene3D" id="3.30.200.20">
    <property type="entry name" value="Phosphorylase Kinase, domain 1"/>
    <property type="match status" value="1"/>
</dbReference>
<dbReference type="InterPro" id="IPR008271">
    <property type="entry name" value="Ser/Thr_kinase_AS"/>
</dbReference>
<evidence type="ECO:0000256" key="5">
    <source>
        <dbReference type="ARBA" id="ARBA00022679"/>
    </source>
</evidence>
<dbReference type="SMART" id="SM00220">
    <property type="entry name" value="S_TKc"/>
    <property type="match status" value="1"/>
</dbReference>
<dbReference type="Proteomes" id="UP000887566">
    <property type="component" value="Unplaced"/>
</dbReference>
<evidence type="ECO:0000256" key="9">
    <source>
        <dbReference type="ARBA" id="ARBA00022842"/>
    </source>
</evidence>
<dbReference type="PANTHER" id="PTHR11584:SF394">
    <property type="entry name" value="APOPTOTIC SIGNAL-REGULATING KINASE 1, ISOFORM C"/>
    <property type="match status" value="1"/>
</dbReference>
<sequence>MDHLIPIDLPKSRTNHVYLFTAVRRAQSRPKRNREGDRDKALETVLKIVDTTTDRTTVSPDVLCLAGRIYKDKFIGSNYEDKDSLDQAIQWYRKAFELSPLEYSGINLTTLLRASGQDFDHNSEMQQIAVVLNSLLGRKGALQKLTDYWDVATFFEVSVLAEDYPKACQAALKMCLLKPPIWFLKSTMENIKLINRCAATLSPVEKEKQQFLFWTEFFVESTEAEQEIACARFPVLIQELNKQYSPSYLTLNTSEGTAFLWHVLENSQQKKPPPGIHKWRFSADMIKAVSASKRDDRSMFLYVHENSDDFNLVFPSAAHCDKVMKLICEMTQELDGCVSKVLQDFEQEISIAFEYDFDNKGERIVLGRGTYGTVYSGRDTTTQRSIAIKEVDIKFQEEVQPLMEEIQLHSTLSHQNIVQYLGCEAVKNEKNDDIFRIFMEQVPGGSLSSLLRSKWGPLLDNEASMVYYARQILEGLKYLHTQKIVHRDIKGDNVLVNTYSGVCKISDFGTCKRLAGLNPVTETFTGTLQYMAPEVIDHGQRGYGPPADIWSFGCTMIEMATGKPPFVELGSPQAAMFKVGMFKTHPPIPEGLSEKAKKFILICFEPDPVSRPTSLKLLVDPFLQHARSGSGNKKHYEAVQKHARDILRSASHIGFSEIAELRDRPDLQLALEAMHASKTCDNRCMIESSRTSGLSPAGTINANLLSPPSSPMVDETNTHPGLTTQLSGGMSPAISNSAFSSTHTFNRTSSDESGMSSRFFLLKKDSERRNTLASFMMEYKAEIVDNWFDSLTKDPMLESFVTKEMLTTLLLGMRGYLLSKNTEPLQEALDNIRSELDYEPTAISQINLALYAFSDAVQPSLRQQSIKPHWIFALDNLIRSAVQAAVGILSPDLGAVLSVHEVTNNNVNRSSASRESGGTHSEHSTVESRPSSQHATANTRENMWGSLAPELRKEFKDLVDENRRLFEELVSVEKDYKDLLQMTLKDKRMRVQRLTEFMNDARQLPVSSISGGNNQMVYPRPPPSLRPMPLTNGISENGQSHSQQHPISPIHSQSNNEARLDGDLIFWLRGLGCDEETIQRVRAEDYSKNDLLECITRDELRCLGLRGGVTCRIWRAICQHRERSRLSGYLSPVGRASRQNSVDDFHPSVGDELYTVAEMT</sequence>
<evidence type="ECO:0000259" key="15">
    <source>
        <dbReference type="PROSITE" id="PS50011"/>
    </source>
</evidence>
<name>A0A914VB16_9BILA</name>
<evidence type="ECO:0000256" key="1">
    <source>
        <dbReference type="ARBA" id="ARBA00001946"/>
    </source>
</evidence>
<dbReference type="InterPro" id="IPR011009">
    <property type="entry name" value="Kinase-like_dom_sf"/>
</dbReference>
<keyword evidence="4" id="KW-0723">Serine/threonine-protein kinase</keyword>
<feature type="compositionally biased region" description="Polar residues" evidence="14">
    <location>
        <begin position="907"/>
        <end position="919"/>
    </location>
</feature>
<keyword evidence="16" id="KW-1185">Reference proteome</keyword>
<dbReference type="InterPro" id="IPR017441">
    <property type="entry name" value="Protein_kinase_ATP_BS"/>
</dbReference>
<evidence type="ECO:0000256" key="8">
    <source>
        <dbReference type="ARBA" id="ARBA00022840"/>
    </source>
</evidence>
<dbReference type="GO" id="GO:0004709">
    <property type="term" value="F:MAP kinase kinase kinase activity"/>
    <property type="evidence" value="ECO:0007669"/>
    <property type="project" value="UniProtKB-EC"/>
</dbReference>
<evidence type="ECO:0000256" key="4">
    <source>
        <dbReference type="ARBA" id="ARBA00022527"/>
    </source>
</evidence>
<dbReference type="WBParaSite" id="PSAMB.scaffold1737size28260.g14587.t1">
    <property type="protein sequence ID" value="PSAMB.scaffold1737size28260.g14587.t1"/>
    <property type="gene ID" value="PSAMB.scaffold1737size28260.g14587"/>
</dbReference>
<evidence type="ECO:0000313" key="16">
    <source>
        <dbReference type="Proteomes" id="UP000887566"/>
    </source>
</evidence>
<dbReference type="PANTHER" id="PTHR11584">
    <property type="entry name" value="SERINE/THREONINE PROTEIN KINASE"/>
    <property type="match status" value="1"/>
</dbReference>
<dbReference type="InterPro" id="IPR000719">
    <property type="entry name" value="Prot_kinase_dom"/>
</dbReference>
<dbReference type="PROSITE" id="PS00107">
    <property type="entry name" value="PROTEIN_KINASE_ATP"/>
    <property type="match status" value="1"/>
</dbReference>
<evidence type="ECO:0000256" key="7">
    <source>
        <dbReference type="ARBA" id="ARBA00022777"/>
    </source>
</evidence>